<proteinExistence type="predicted"/>
<comment type="caution">
    <text evidence="1">The sequence shown here is derived from an EMBL/GenBank/DDBJ whole genome shotgun (WGS) entry which is preliminary data.</text>
</comment>
<organism evidence="1 2">
    <name type="scientific">Gordonia paraffinivorans</name>
    <dbReference type="NCBI Taxonomy" id="175628"/>
    <lineage>
        <taxon>Bacteria</taxon>
        <taxon>Bacillati</taxon>
        <taxon>Actinomycetota</taxon>
        <taxon>Actinomycetes</taxon>
        <taxon>Mycobacteriales</taxon>
        <taxon>Gordoniaceae</taxon>
        <taxon>Gordonia</taxon>
    </lineage>
</organism>
<evidence type="ECO:0000313" key="2">
    <source>
        <dbReference type="Proteomes" id="UP000360750"/>
    </source>
</evidence>
<protein>
    <recommendedName>
        <fullName evidence="3">DUF3237 domain-containing protein</fullName>
    </recommendedName>
</protein>
<dbReference type="Proteomes" id="UP000360750">
    <property type="component" value="Unassembled WGS sequence"/>
</dbReference>
<dbReference type="GeneID" id="60749891"/>
<reference evidence="1 2" key="1">
    <citation type="submission" date="2019-02" db="EMBL/GenBank/DDBJ databases">
        <authorList>
            <consortium name="Pathogen Informatics"/>
        </authorList>
    </citation>
    <scope>NUCLEOTIDE SEQUENCE [LARGE SCALE GENOMIC DNA]</scope>
    <source>
        <strain evidence="1 2">3012STDY6756503</strain>
    </source>
</reference>
<evidence type="ECO:0000313" key="1">
    <source>
        <dbReference type="EMBL" id="VFA88337.1"/>
    </source>
</evidence>
<dbReference type="AlphaFoldDB" id="A0ABD7V1Z4"/>
<name>A0ABD7V1Z4_9ACTN</name>
<gene>
    <name evidence="1" type="ORF">NCTC8139_01881</name>
</gene>
<dbReference type="RefSeq" id="WP_006900404.1">
    <property type="nucleotide sequence ID" value="NZ_CAACYD010000006.1"/>
</dbReference>
<evidence type="ECO:0008006" key="3">
    <source>
        <dbReference type="Google" id="ProtNLM"/>
    </source>
</evidence>
<dbReference type="EMBL" id="CAACYD010000006">
    <property type="protein sequence ID" value="VFA88337.1"/>
    <property type="molecule type" value="Genomic_DNA"/>
</dbReference>
<accession>A0ABD7V1Z4</accession>
<sequence length="150" mass="16349">MTTELPTSLARLRTLFSEATPPTAPPVAGDYLITFVGPAPLRVVAPRAIAVGGMRRWRGKRFDGAGSAVNLVDDADGSRREIIPMRVTVEPSWRDGRPALVCSYGPDGPVPWRWVRDEFRALDESRLIGLTFVGGRWSAPLAAPLLLTRA</sequence>